<sequence length="473" mass="54431">MSQSPEDLSFSIDSRLLEELGENLVTKNHVAVAELIKNAYDADATRVELQFINARQDNEGRSEIRIKDNGVGMTYDEIDENWMRIGTTDKVRNPQTEKYGREKTGNKGIGRFSCRRLGYRLELTSIAEDPDSDQYIKSYVEFPWSEFARNTDVDEIPVESEVEYLENADTGVTLRILDLRDEWNQRDFNTLRRNVLTLSVVQQQRREGYKEDPGFDIVFDAPEFDQGEGSLLDQVYDAGWCEMQGMFNENGDIELSIEGKKIGKRSHTIKKGYDGLDDTDFKIAFIPKDKKHFRDTSTLSLERASEITGEYGGIRVYRDGFRVYPYGGPDDDWLGIDRYYSRRIGSPDEEFDDLSGKMDLHNDFNRTMLVHPRNENLIGRIGVGTDANLEMKTDREGFKQNDTFEDMKEGLRLALQWLTLQYSNYLSIRQKEEFQDQAEDFLEQVEKSKGGSESSDGDNTEQGGDLRLLMKMG</sequence>
<organism evidence="2 3">
    <name type="scientific">Halolamina pelagica</name>
    <dbReference type="NCBI Taxonomy" id="699431"/>
    <lineage>
        <taxon>Archaea</taxon>
        <taxon>Methanobacteriati</taxon>
        <taxon>Methanobacteriota</taxon>
        <taxon>Stenosarchaea group</taxon>
        <taxon>Halobacteria</taxon>
        <taxon>Halobacteriales</taxon>
        <taxon>Haloferacaceae</taxon>
    </lineage>
</organism>
<dbReference type="AlphaFoldDB" id="A0A0P7HBE5"/>
<name>A0A0P7HBE5_9EURY</name>
<dbReference type="Gene3D" id="3.30.565.10">
    <property type="entry name" value="Histidine kinase-like ATPase, C-terminal domain"/>
    <property type="match status" value="1"/>
</dbReference>
<protein>
    <submittedName>
        <fullName evidence="2">DNA mismatch repair protein</fullName>
    </submittedName>
</protein>
<dbReference type="Proteomes" id="UP000050535">
    <property type="component" value="Unassembled WGS sequence"/>
</dbReference>
<comment type="caution">
    <text evidence="2">The sequence shown here is derived from an EMBL/GenBank/DDBJ whole genome shotgun (WGS) entry which is preliminary data.</text>
</comment>
<evidence type="ECO:0000313" key="3">
    <source>
        <dbReference type="Proteomes" id="UP000050535"/>
    </source>
</evidence>
<proteinExistence type="predicted"/>
<dbReference type="EMBL" id="LGUC01000001">
    <property type="protein sequence ID" value="KPN30780.1"/>
    <property type="molecule type" value="Genomic_DNA"/>
</dbReference>
<dbReference type="InterPro" id="IPR036890">
    <property type="entry name" value="HATPase_C_sf"/>
</dbReference>
<reference evidence="3" key="1">
    <citation type="submission" date="2013-11" db="EMBL/GenBank/DDBJ databases">
        <authorList>
            <person name="Hoang H.T."/>
            <person name="Killian M.L."/>
            <person name="Madson D.M."/>
            <person name="Arruda P.H.E."/>
            <person name="Sun D."/>
            <person name="Schwartz K.J."/>
            <person name="Yoon K."/>
        </authorList>
    </citation>
    <scope>NUCLEOTIDE SEQUENCE [LARGE SCALE GENOMIC DNA]</scope>
    <source>
        <strain evidence="3">CDK2</strain>
    </source>
</reference>
<feature type="region of interest" description="Disordered" evidence="1">
    <location>
        <begin position="440"/>
        <end position="473"/>
    </location>
</feature>
<accession>A0A0P7HBE5</accession>
<dbReference type="PATRIC" id="fig|699431.3.peg.1554"/>
<gene>
    <name evidence="2" type="ORF">SY89_01520</name>
</gene>
<dbReference type="Pfam" id="PF13589">
    <property type="entry name" value="HATPase_c_3"/>
    <property type="match status" value="1"/>
</dbReference>
<evidence type="ECO:0000256" key="1">
    <source>
        <dbReference type="SAM" id="MobiDB-lite"/>
    </source>
</evidence>
<keyword evidence="3" id="KW-1185">Reference proteome</keyword>
<evidence type="ECO:0000313" key="2">
    <source>
        <dbReference type="EMBL" id="KPN30780.1"/>
    </source>
</evidence>
<dbReference type="SUPFAM" id="SSF55874">
    <property type="entry name" value="ATPase domain of HSP90 chaperone/DNA topoisomerase II/histidine kinase"/>
    <property type="match status" value="1"/>
</dbReference>